<feature type="transmembrane region" description="Helical" evidence="6">
    <location>
        <begin position="71"/>
        <end position="93"/>
    </location>
</feature>
<evidence type="ECO:0000256" key="3">
    <source>
        <dbReference type="ARBA" id="ARBA00022989"/>
    </source>
</evidence>
<proteinExistence type="predicted"/>
<dbReference type="GO" id="GO:0016020">
    <property type="term" value="C:membrane"/>
    <property type="evidence" value="ECO:0007669"/>
    <property type="project" value="UniProtKB-SubCell"/>
</dbReference>
<feature type="region of interest" description="Disordered" evidence="5">
    <location>
        <begin position="185"/>
        <end position="210"/>
    </location>
</feature>
<dbReference type="AlphaFoldDB" id="F9FP46"/>
<feature type="transmembrane region" description="Helical" evidence="6">
    <location>
        <begin position="13"/>
        <end position="35"/>
    </location>
</feature>
<comment type="subcellular location">
    <subcellularLocation>
        <location evidence="1">Membrane</location>
        <topology evidence="1">Multi-pass membrane protein</topology>
    </subcellularLocation>
</comment>
<keyword evidence="3 6" id="KW-1133">Transmembrane helix</keyword>
<evidence type="ECO:0000256" key="2">
    <source>
        <dbReference type="ARBA" id="ARBA00022692"/>
    </source>
</evidence>
<evidence type="ECO:0000256" key="5">
    <source>
        <dbReference type="SAM" id="MobiDB-lite"/>
    </source>
</evidence>
<accession>F9FP46</accession>
<feature type="transmembrane region" description="Helical" evidence="6">
    <location>
        <begin position="47"/>
        <end position="65"/>
    </location>
</feature>
<gene>
    <name evidence="8" type="ORF">FOXB_08176</name>
</gene>
<comment type="caution">
    <text evidence="8">The sequence shown here is derived from an EMBL/GenBank/DDBJ whole genome shotgun (WGS) entry which is preliminary data.</text>
</comment>
<dbReference type="OrthoDB" id="4074965at2759"/>
<feature type="transmembrane region" description="Helical" evidence="6">
    <location>
        <begin position="138"/>
        <end position="161"/>
    </location>
</feature>
<dbReference type="Pfam" id="PF01284">
    <property type="entry name" value="MARVEL"/>
    <property type="match status" value="1"/>
</dbReference>
<protein>
    <recommendedName>
        <fullName evidence="7">MARVEL domain-containing protein</fullName>
    </recommendedName>
</protein>
<keyword evidence="4 6" id="KW-0472">Membrane</keyword>
<evidence type="ECO:0000256" key="4">
    <source>
        <dbReference type="ARBA" id="ARBA00023136"/>
    </source>
</evidence>
<reference evidence="8" key="1">
    <citation type="journal article" date="2012" name="Mol. Plant Microbe Interact.">
        <title>A highly conserved effector in Fusarium oxysporum is required for full virulence on Arabidopsis.</title>
        <authorList>
            <person name="Thatcher L.F."/>
            <person name="Gardiner D.M."/>
            <person name="Kazan K."/>
            <person name="Manners J."/>
        </authorList>
    </citation>
    <scope>NUCLEOTIDE SEQUENCE [LARGE SCALE GENOMIC DNA]</scope>
    <source>
        <strain evidence="8">Fo5176</strain>
    </source>
</reference>
<keyword evidence="2 6" id="KW-0812">Transmembrane</keyword>
<dbReference type="EMBL" id="AFQF01002466">
    <property type="protein sequence ID" value="EGU81311.1"/>
    <property type="molecule type" value="Genomic_DNA"/>
</dbReference>
<sequence length="251" mass="28504">MAHDGSGHKVASVILRFLQLTCGAIVLGLLGRFAYLADDANVSVDGRIIYTMVVSGITIVFSICVCPPFDILFLSFPFDFILFIMWLVAFCLLETRTRNHICSASWYRNYWGFYWGRRWRFGRPGIAINGAGCSEWRAVLGFSILAWVFHFISGILGIYVFKTYIQVKETVGSVKQQMRKISHKYPANGQNREPTTTRAAEEGLSPTQPRSECLNRPSYVQVGQVLNHNNRWSIEYTMMSWEASSGFLETP</sequence>
<evidence type="ECO:0000259" key="7">
    <source>
        <dbReference type="Pfam" id="PF01284"/>
    </source>
</evidence>
<organism evidence="8">
    <name type="scientific">Fusarium oxysporum (strain Fo5176)</name>
    <name type="common">Fusarium vascular wilt</name>
    <dbReference type="NCBI Taxonomy" id="660025"/>
    <lineage>
        <taxon>Eukaryota</taxon>
        <taxon>Fungi</taxon>
        <taxon>Dikarya</taxon>
        <taxon>Ascomycota</taxon>
        <taxon>Pezizomycotina</taxon>
        <taxon>Sordariomycetes</taxon>
        <taxon>Hypocreomycetidae</taxon>
        <taxon>Hypocreales</taxon>
        <taxon>Nectriaceae</taxon>
        <taxon>Fusarium</taxon>
        <taxon>Fusarium oxysporum species complex</taxon>
    </lineage>
</organism>
<dbReference type="PANTHER" id="PTHR39608">
    <property type="entry name" value="INTEGRAL MEMBRANE PROTEIN (AFU_ORTHOLOGUE AFUA_5G08640)"/>
    <property type="match status" value="1"/>
</dbReference>
<dbReference type="InterPro" id="IPR008253">
    <property type="entry name" value="Marvel"/>
</dbReference>
<feature type="compositionally biased region" description="Polar residues" evidence="5">
    <location>
        <begin position="188"/>
        <end position="198"/>
    </location>
</feature>
<name>F9FP46_FUSOF</name>
<evidence type="ECO:0000256" key="6">
    <source>
        <dbReference type="SAM" id="Phobius"/>
    </source>
</evidence>
<evidence type="ECO:0000256" key="1">
    <source>
        <dbReference type="ARBA" id="ARBA00004141"/>
    </source>
</evidence>
<evidence type="ECO:0000313" key="8">
    <source>
        <dbReference type="EMBL" id="EGU81311.1"/>
    </source>
</evidence>
<dbReference type="PANTHER" id="PTHR39608:SF1">
    <property type="entry name" value="INTEGRAL MEMBRANE PROTEIN (AFU_ORTHOLOGUE AFUA_5G08640)"/>
    <property type="match status" value="1"/>
</dbReference>
<feature type="domain" description="MARVEL" evidence="7">
    <location>
        <begin position="12"/>
        <end position="155"/>
    </location>
</feature>